<sequence length="78" mass="9084">MHQFIMPLFLAVLIRNAKNFSAINHDNESLGVCLDWENMKLPKGYPVEKLVNAVREHWFTTDSRARIAEDADSGYVYW</sequence>
<evidence type="ECO:0000313" key="2">
    <source>
        <dbReference type="Proteomes" id="UP000243807"/>
    </source>
</evidence>
<accession>A0A1P8UF96</accession>
<dbReference type="Proteomes" id="UP000243807">
    <property type="component" value="Chromosome"/>
</dbReference>
<proteinExistence type="predicted"/>
<reference evidence="1 2" key="1">
    <citation type="submission" date="2017-01" db="EMBL/GenBank/DDBJ databases">
        <title>Draft sequence of Acidihalobacter ferrooxidans strain DSM 14175 (strain V8).</title>
        <authorList>
            <person name="Khaleque H.N."/>
            <person name="Ramsay J.P."/>
            <person name="Murphy R.J.T."/>
            <person name="Kaksonen A.H."/>
            <person name="Boxall N.J."/>
            <person name="Watkin E.L.J."/>
        </authorList>
    </citation>
    <scope>NUCLEOTIDE SEQUENCE [LARGE SCALE GENOMIC DNA]</scope>
    <source>
        <strain evidence="1 2">V8</strain>
    </source>
</reference>
<organism evidence="1 2">
    <name type="scientific">Acidihalobacter ferrooxydans</name>
    <dbReference type="NCBI Taxonomy" id="1765967"/>
    <lineage>
        <taxon>Bacteria</taxon>
        <taxon>Pseudomonadati</taxon>
        <taxon>Pseudomonadota</taxon>
        <taxon>Gammaproteobacteria</taxon>
        <taxon>Chromatiales</taxon>
        <taxon>Ectothiorhodospiraceae</taxon>
        <taxon>Acidihalobacter</taxon>
    </lineage>
</organism>
<dbReference type="KEGG" id="afy:BW247_04940"/>
<evidence type="ECO:0000313" key="1">
    <source>
        <dbReference type="EMBL" id="APZ42517.1"/>
    </source>
</evidence>
<keyword evidence="2" id="KW-1185">Reference proteome</keyword>
<dbReference type="EMBL" id="CP019434">
    <property type="protein sequence ID" value="APZ42517.1"/>
    <property type="molecule type" value="Genomic_DNA"/>
</dbReference>
<dbReference type="AlphaFoldDB" id="A0A1P8UF96"/>
<gene>
    <name evidence="1" type="ORF">BW247_04940</name>
</gene>
<name>A0A1P8UF96_9GAMM</name>
<protein>
    <submittedName>
        <fullName evidence="1">Uncharacterized protein</fullName>
    </submittedName>
</protein>